<feature type="chain" id="PRO_5041365967" description="DNA-directed RNA polymerase" evidence="11">
    <location>
        <begin position="26"/>
        <end position="1150"/>
    </location>
</feature>
<dbReference type="FunFam" id="1.10.287.280:FF:000001">
    <property type="entry name" value="DNA-directed RNA polymerase"/>
    <property type="match status" value="1"/>
</dbReference>
<dbReference type="SMART" id="SM01311">
    <property type="entry name" value="RPOL_N"/>
    <property type="match status" value="1"/>
</dbReference>
<dbReference type="PANTHER" id="PTHR10102">
    <property type="entry name" value="DNA-DIRECTED RNA POLYMERASE, MITOCHONDRIAL"/>
    <property type="match status" value="1"/>
</dbReference>
<feature type="domain" description="DNA-directed RNA polymerase N-terminal" evidence="12">
    <location>
        <begin position="296"/>
        <end position="614"/>
    </location>
</feature>
<dbReference type="SUPFAM" id="SSF56672">
    <property type="entry name" value="DNA/RNA polymerases"/>
    <property type="match status" value="1"/>
</dbReference>
<dbReference type="GO" id="GO:0006390">
    <property type="term" value="P:mitochondrial transcription"/>
    <property type="evidence" value="ECO:0007669"/>
    <property type="project" value="TreeGrafter"/>
</dbReference>
<dbReference type="Gene3D" id="1.10.150.20">
    <property type="entry name" value="5' to 3' exonuclease, C-terminal subdomain"/>
    <property type="match status" value="1"/>
</dbReference>
<evidence type="ECO:0000256" key="5">
    <source>
        <dbReference type="ARBA" id="ARBA00022695"/>
    </source>
</evidence>
<dbReference type="EC" id="2.7.7.6" evidence="2 9"/>
<dbReference type="EMBL" id="JAUCMV010000002">
    <property type="protein sequence ID" value="KAK0421102.1"/>
    <property type="molecule type" value="Genomic_DNA"/>
</dbReference>
<keyword evidence="14" id="KW-1185">Reference proteome</keyword>
<dbReference type="InterPro" id="IPR046950">
    <property type="entry name" value="DNA-dir_Rpol_C_phage-type"/>
</dbReference>
<keyword evidence="4 9" id="KW-0808">Transferase</keyword>
<dbReference type="Pfam" id="PF14700">
    <property type="entry name" value="RPOL_N"/>
    <property type="match status" value="1"/>
</dbReference>
<evidence type="ECO:0000256" key="7">
    <source>
        <dbReference type="ARBA" id="ARBA00023163"/>
    </source>
</evidence>
<keyword evidence="7 9" id="KW-0804">Transcription</keyword>
<dbReference type="GO" id="GO:0034245">
    <property type="term" value="C:mitochondrial DNA-directed RNA polymerase complex"/>
    <property type="evidence" value="ECO:0007669"/>
    <property type="project" value="TreeGrafter"/>
</dbReference>
<evidence type="ECO:0000256" key="4">
    <source>
        <dbReference type="ARBA" id="ARBA00022679"/>
    </source>
</evidence>
<evidence type="ECO:0000313" key="13">
    <source>
        <dbReference type="EMBL" id="KAK0421102.1"/>
    </source>
</evidence>
<evidence type="ECO:0000256" key="8">
    <source>
        <dbReference type="ARBA" id="ARBA00048552"/>
    </source>
</evidence>
<dbReference type="Pfam" id="PF00940">
    <property type="entry name" value="RNA_pol"/>
    <property type="match status" value="1"/>
</dbReference>
<dbReference type="PROSITE" id="PS00489">
    <property type="entry name" value="RNA_POL_PHAGE_2"/>
    <property type="match status" value="1"/>
</dbReference>
<feature type="signal peptide" evidence="11">
    <location>
        <begin position="1"/>
        <end position="25"/>
    </location>
</feature>
<comment type="catalytic activity">
    <reaction evidence="8 9">
        <text>RNA(n) + a ribonucleoside 5'-triphosphate = RNA(n+1) + diphosphate</text>
        <dbReference type="Rhea" id="RHEA:21248"/>
        <dbReference type="Rhea" id="RHEA-COMP:14527"/>
        <dbReference type="Rhea" id="RHEA-COMP:17342"/>
        <dbReference type="ChEBI" id="CHEBI:33019"/>
        <dbReference type="ChEBI" id="CHEBI:61557"/>
        <dbReference type="ChEBI" id="CHEBI:140395"/>
        <dbReference type="EC" id="2.7.7.6"/>
    </reaction>
</comment>
<evidence type="ECO:0000256" key="6">
    <source>
        <dbReference type="ARBA" id="ARBA00022946"/>
    </source>
</evidence>
<evidence type="ECO:0000256" key="3">
    <source>
        <dbReference type="ARBA" id="ARBA00022478"/>
    </source>
</evidence>
<name>A0AA39IB16_9BILA</name>
<dbReference type="PROSITE" id="PS00900">
    <property type="entry name" value="RNA_POL_PHAGE_1"/>
    <property type="match status" value="1"/>
</dbReference>
<sequence length="1150" mass="132786">MNRGAIPHSTLLLWQCRACSSTAAARVVPNKPAKRTPKKTSESPSQDDRRRFEKFVVNKNHHEFVEEQRRWTSNLNKRFTESQVMRFAARKDYIRLISFVKQCQEAQNRSYRSSITDELFTLCLMTVQRALRQCDPDSRQALQLFVNSANLASSLKVGTDFDTRMAVALLLDAMEQWKHRRAPCHRKEDVEEALEEVRCKFHLMAKAMRFKPDLVKQNRMFFNDEEWAIVLRKLDEVPETVAPRRSVFPSTTDRFKYKDDVRLTENLNTPVSEEEYLGNPFGHLGISKEKYMELFEKQLDMESEHSLKVRNFLRTSKKIPAEKLIEKWQWKEAIEEQLIKSIKSIRQAGLKGYMNVLPIPVVADSVMKTINAKLCAGQNLISITEMQFDLAEPVIGMIHNNFMKFTVSNKRDLARDVYEKFIDYFLDDELSRKYTIREWWSICAEQANVKPEFDFPFTEFDGATRVSIGSLLLTCVIDACKYPRERVHGGKLRTENMPAFAFHDVVDQEETSLLEDEHRVSLSKMLQINSDMLAVLDSHEFEYLSFPCHRLPMQVPPRPWLDGGAGGPLFTKGATVLRNVEEFRRVDVNFQLKKRLKIRSQARPVFDALNDLGSTPWRLNKPMLKVLRQVFEMGTDAKNQDFLENLSVPLHGDAVTVPDFVETFGEGARKETIDQEKWIEFAKSKAEALKLRNEQNSLWCWLMYRLVLAEHYADDVLFFPHNMDFRGRVYPISPYLSHMGDDINRAMIKFAKGKPLGDAGLDWLKLHCINLTGKLKRESVSTRMLHAKEILPDLIDSAERPLEGKQWWIDSDDPWQTLAACMELRDAISSGNPTNFVSHLPIHQDGSCNGLQHYAALGRDRQGGSEVNLLPSEVPSDVYSSVAARVEQKRVEDEQSTDEATRAVALALREVMPESVPRKVIKQTVMTTVYGVTRYGAVQQIKRQLKALGIENEQAKRFAQYLTAKTFSSLHDAFKSSMELKDWFRQSAQMIVHLMRSVEWVTPLGLPVTQPYLRTQSKMNRLCMMPVPTKQVNAFPPNFVHSLDSTHMMLTTLNCRQNGLTFAAVHDCYWTHCATVDQMNEICRDQFISLYKEPIVEQCAEFMRRTYLPHDIRHHLPKEDLAHTQRVFTPEFKAGDLDIEAVRDSTYFFS</sequence>
<dbReference type="AlphaFoldDB" id="A0AA39IB16"/>
<keyword evidence="6" id="KW-0809">Transit peptide</keyword>
<comment type="caution">
    <text evidence="13">The sequence shown here is derived from an EMBL/GenBank/DDBJ whole genome shotgun (WGS) entry which is preliminary data.</text>
</comment>
<organism evidence="13 14">
    <name type="scientific">Steinernema hermaphroditum</name>
    <dbReference type="NCBI Taxonomy" id="289476"/>
    <lineage>
        <taxon>Eukaryota</taxon>
        <taxon>Metazoa</taxon>
        <taxon>Ecdysozoa</taxon>
        <taxon>Nematoda</taxon>
        <taxon>Chromadorea</taxon>
        <taxon>Rhabditida</taxon>
        <taxon>Tylenchina</taxon>
        <taxon>Panagrolaimomorpha</taxon>
        <taxon>Strongyloidoidea</taxon>
        <taxon>Steinernematidae</taxon>
        <taxon>Steinernema</taxon>
    </lineage>
</organism>
<evidence type="ECO:0000256" key="11">
    <source>
        <dbReference type="SAM" id="SignalP"/>
    </source>
</evidence>
<dbReference type="GO" id="GO:0001018">
    <property type="term" value="F:mitochondrial promoter sequence-specific DNA binding"/>
    <property type="evidence" value="ECO:0007669"/>
    <property type="project" value="TreeGrafter"/>
</dbReference>
<protein>
    <recommendedName>
        <fullName evidence="2 9">DNA-directed RNA polymerase</fullName>
        <ecNumber evidence="2 9">2.7.7.6</ecNumber>
    </recommendedName>
</protein>
<dbReference type="PANTHER" id="PTHR10102:SF0">
    <property type="entry name" value="DNA-DIRECTED RNA POLYMERASE, MITOCHONDRIAL"/>
    <property type="match status" value="1"/>
</dbReference>
<gene>
    <name evidence="13" type="ORF">QR680_015061</name>
</gene>
<evidence type="ECO:0000256" key="9">
    <source>
        <dbReference type="RuleBase" id="RU003805"/>
    </source>
</evidence>
<accession>A0AA39IB16</accession>
<dbReference type="GO" id="GO:0003899">
    <property type="term" value="F:DNA-directed RNA polymerase activity"/>
    <property type="evidence" value="ECO:0007669"/>
    <property type="project" value="UniProtKB-EC"/>
</dbReference>
<dbReference type="Proteomes" id="UP001175271">
    <property type="component" value="Unassembled WGS sequence"/>
</dbReference>
<keyword evidence="11" id="KW-0732">Signal</keyword>
<dbReference type="InterPro" id="IPR029262">
    <property type="entry name" value="RPOL_N"/>
</dbReference>
<dbReference type="InterPro" id="IPR002092">
    <property type="entry name" value="DNA-dir_Rpol_phage-type"/>
</dbReference>
<dbReference type="Gene3D" id="1.10.1320.10">
    <property type="entry name" value="DNA-directed RNA polymerase, N-terminal domain"/>
    <property type="match status" value="1"/>
</dbReference>
<comment type="function">
    <text evidence="9">DNA-dependent RNA polymerase catalyzes the transcription of DNA into RNA using the four ribonucleoside triphosphates as substrates.</text>
</comment>
<evidence type="ECO:0000256" key="1">
    <source>
        <dbReference type="ARBA" id="ARBA00009493"/>
    </source>
</evidence>
<evidence type="ECO:0000259" key="12">
    <source>
        <dbReference type="SMART" id="SM01311"/>
    </source>
</evidence>
<comment type="similarity">
    <text evidence="1 9">Belongs to the phage and mitochondrial RNA polymerase family.</text>
</comment>
<evidence type="ECO:0000256" key="2">
    <source>
        <dbReference type="ARBA" id="ARBA00012418"/>
    </source>
</evidence>
<dbReference type="Gene3D" id="1.10.287.280">
    <property type="match status" value="1"/>
</dbReference>
<evidence type="ECO:0000313" key="14">
    <source>
        <dbReference type="Proteomes" id="UP001175271"/>
    </source>
</evidence>
<dbReference type="InterPro" id="IPR043502">
    <property type="entry name" value="DNA/RNA_pol_sf"/>
</dbReference>
<keyword evidence="3 9" id="KW-0240">DNA-directed RNA polymerase</keyword>
<dbReference type="InterPro" id="IPR037159">
    <property type="entry name" value="RNA_POL_N_sf"/>
</dbReference>
<reference evidence="13" key="1">
    <citation type="submission" date="2023-06" db="EMBL/GenBank/DDBJ databases">
        <title>Genomic analysis of the entomopathogenic nematode Steinernema hermaphroditum.</title>
        <authorList>
            <person name="Schwarz E.M."/>
            <person name="Heppert J.K."/>
            <person name="Baniya A."/>
            <person name="Schwartz H.T."/>
            <person name="Tan C.-H."/>
            <person name="Antoshechkin I."/>
            <person name="Sternberg P.W."/>
            <person name="Goodrich-Blair H."/>
            <person name="Dillman A.R."/>
        </authorList>
    </citation>
    <scope>NUCLEOTIDE SEQUENCE</scope>
    <source>
        <strain evidence="13">PS9179</strain>
        <tissue evidence="13">Whole animal</tissue>
    </source>
</reference>
<keyword evidence="5 9" id="KW-0548">Nucleotidyltransferase</keyword>
<feature type="region of interest" description="Disordered" evidence="10">
    <location>
        <begin position="25"/>
        <end position="50"/>
    </location>
</feature>
<proteinExistence type="inferred from homology"/>
<evidence type="ECO:0000256" key="10">
    <source>
        <dbReference type="SAM" id="MobiDB-lite"/>
    </source>
</evidence>